<evidence type="ECO:0000256" key="1">
    <source>
        <dbReference type="SAM" id="Phobius"/>
    </source>
</evidence>
<gene>
    <name evidence="2" type="ordered locus">Sgly_0272</name>
</gene>
<dbReference type="EMBL" id="CP002547">
    <property type="protein sequence ID" value="ADY54641.1"/>
    <property type="molecule type" value="Genomic_DNA"/>
</dbReference>
<dbReference type="InterPro" id="IPR008523">
    <property type="entry name" value="DUF805"/>
</dbReference>
<dbReference type="GO" id="GO:0005886">
    <property type="term" value="C:plasma membrane"/>
    <property type="evidence" value="ECO:0007669"/>
    <property type="project" value="TreeGrafter"/>
</dbReference>
<protein>
    <recommendedName>
        <fullName evidence="4">Inner membrane protein YhaI</fullName>
    </recommendedName>
</protein>
<dbReference type="PANTHER" id="PTHR34980">
    <property type="entry name" value="INNER MEMBRANE PROTEIN-RELATED-RELATED"/>
    <property type="match status" value="1"/>
</dbReference>
<feature type="transmembrane region" description="Helical" evidence="1">
    <location>
        <begin position="23"/>
        <end position="45"/>
    </location>
</feature>
<dbReference type="KEGG" id="sgy:Sgly_0272"/>
<keyword evidence="1" id="KW-0812">Transmembrane</keyword>
<proteinExistence type="predicted"/>
<dbReference type="Pfam" id="PF05656">
    <property type="entry name" value="DUF805"/>
    <property type="match status" value="1"/>
</dbReference>
<reference evidence="3" key="2">
    <citation type="submission" date="2011-02" db="EMBL/GenBank/DDBJ databases">
        <title>The complete genome of Syntrophobotulus glycolicus DSM 8271.</title>
        <authorList>
            <person name="Lucas S."/>
            <person name="Copeland A."/>
            <person name="Lapidus A."/>
            <person name="Bruce D."/>
            <person name="Goodwin L."/>
            <person name="Pitluck S."/>
            <person name="Kyrpides N."/>
            <person name="Mavromatis K."/>
            <person name="Pagani I."/>
            <person name="Ivanova N."/>
            <person name="Mikhailova N."/>
            <person name="Chertkov O."/>
            <person name="Held B."/>
            <person name="Detter J.C."/>
            <person name="Tapia R."/>
            <person name="Han C."/>
            <person name="Land M."/>
            <person name="Hauser L."/>
            <person name="Markowitz V."/>
            <person name="Cheng J.-F."/>
            <person name="Hugenholtz P."/>
            <person name="Woyke T."/>
            <person name="Wu D."/>
            <person name="Spring S."/>
            <person name="Schroeder M."/>
            <person name="Brambilla E."/>
            <person name="Klenk H.-P."/>
            <person name="Eisen J.A."/>
        </authorList>
    </citation>
    <scope>NUCLEOTIDE SEQUENCE [LARGE SCALE GENOMIC DNA]</scope>
    <source>
        <strain evidence="3">DSM 8271 / FlGlyR</strain>
    </source>
</reference>
<dbReference type="AlphaFoldDB" id="F0SWV1"/>
<reference evidence="2 3" key="1">
    <citation type="journal article" date="2011" name="Stand. Genomic Sci.">
        <title>Complete genome sequence of Syntrophobotulus glycolicus type strain (FlGlyR).</title>
        <authorList>
            <person name="Han C."/>
            <person name="Mwirichia R."/>
            <person name="Chertkov O."/>
            <person name="Held B."/>
            <person name="Lapidus A."/>
            <person name="Nolan M."/>
            <person name="Lucas S."/>
            <person name="Hammon N."/>
            <person name="Deshpande S."/>
            <person name="Cheng J.F."/>
            <person name="Tapia R."/>
            <person name="Goodwin L."/>
            <person name="Pitluck S."/>
            <person name="Huntemann M."/>
            <person name="Liolios K."/>
            <person name="Ivanova N."/>
            <person name="Pagani I."/>
            <person name="Mavromatis K."/>
            <person name="Ovchinikova G."/>
            <person name="Pati A."/>
            <person name="Chen A."/>
            <person name="Palaniappan K."/>
            <person name="Land M."/>
            <person name="Hauser L."/>
            <person name="Brambilla E.M."/>
            <person name="Rohde M."/>
            <person name="Spring S."/>
            <person name="Sikorski J."/>
            <person name="Goker M."/>
            <person name="Woyke T."/>
            <person name="Bristow J."/>
            <person name="Eisen J.A."/>
            <person name="Markowitz V."/>
            <person name="Hugenholtz P."/>
            <person name="Kyrpides N.C."/>
            <person name="Klenk H.P."/>
            <person name="Detter J.C."/>
        </authorList>
    </citation>
    <scope>NUCLEOTIDE SEQUENCE [LARGE SCALE GENOMIC DNA]</scope>
    <source>
        <strain evidence="3">DSM 8271 / FlGlyR</strain>
    </source>
</reference>
<name>F0SWV1_SYNGF</name>
<sequence length="138" mass="15838">MQWYLAVLKRYAKFSGRARRKEYWMFALFNFIFSFVAIILDHVLGLTAIDTGYGMEYGYLFLLYGLFILIPSFSVSFRRLHDQNKSGAWILINLIPFVGTIWYLVLMLLSGTAGSNKYGEDQKALESGRNNVQNDLGA</sequence>
<keyword evidence="1" id="KW-1133">Transmembrane helix</keyword>
<dbReference type="HOGENOM" id="CLU_093674_4_1_9"/>
<dbReference type="OrthoDB" id="9812349at2"/>
<feature type="transmembrane region" description="Helical" evidence="1">
    <location>
        <begin position="89"/>
        <end position="109"/>
    </location>
</feature>
<feature type="transmembrane region" description="Helical" evidence="1">
    <location>
        <begin position="57"/>
        <end position="77"/>
    </location>
</feature>
<dbReference type="Proteomes" id="UP000007488">
    <property type="component" value="Chromosome"/>
</dbReference>
<dbReference type="PANTHER" id="PTHR34980:SF2">
    <property type="entry name" value="INNER MEMBRANE PROTEIN YHAH-RELATED"/>
    <property type="match status" value="1"/>
</dbReference>
<evidence type="ECO:0000313" key="3">
    <source>
        <dbReference type="Proteomes" id="UP000007488"/>
    </source>
</evidence>
<accession>F0SWV1</accession>
<dbReference type="RefSeq" id="WP_013623512.1">
    <property type="nucleotide sequence ID" value="NC_015172.1"/>
</dbReference>
<evidence type="ECO:0008006" key="4">
    <source>
        <dbReference type="Google" id="ProtNLM"/>
    </source>
</evidence>
<keyword evidence="3" id="KW-1185">Reference proteome</keyword>
<dbReference type="eggNOG" id="COG3152">
    <property type="taxonomic scope" value="Bacteria"/>
</dbReference>
<evidence type="ECO:0000313" key="2">
    <source>
        <dbReference type="EMBL" id="ADY54641.1"/>
    </source>
</evidence>
<keyword evidence="1" id="KW-0472">Membrane</keyword>
<organism evidence="2 3">
    <name type="scientific">Syntrophobotulus glycolicus (strain DSM 8271 / FlGlyR)</name>
    <dbReference type="NCBI Taxonomy" id="645991"/>
    <lineage>
        <taxon>Bacteria</taxon>
        <taxon>Bacillati</taxon>
        <taxon>Bacillota</taxon>
        <taxon>Clostridia</taxon>
        <taxon>Eubacteriales</taxon>
        <taxon>Desulfitobacteriaceae</taxon>
        <taxon>Syntrophobotulus</taxon>
    </lineage>
</organism>